<dbReference type="PANTHER" id="PTHR23513:SF6">
    <property type="entry name" value="MAJOR FACILITATOR SUPERFAMILY ASSOCIATED DOMAIN-CONTAINING PROTEIN"/>
    <property type="match status" value="1"/>
</dbReference>
<dbReference type="RefSeq" id="WP_328238255.1">
    <property type="nucleotide sequence ID" value="NZ_JAROAS010000038.1"/>
</dbReference>
<evidence type="ECO:0000256" key="4">
    <source>
        <dbReference type="ARBA" id="ARBA00022692"/>
    </source>
</evidence>
<feature type="transmembrane region" description="Helical" evidence="7">
    <location>
        <begin position="12"/>
        <end position="35"/>
    </location>
</feature>
<evidence type="ECO:0000256" key="5">
    <source>
        <dbReference type="ARBA" id="ARBA00022989"/>
    </source>
</evidence>
<dbReference type="Proteomes" id="UP001341820">
    <property type="component" value="Unassembled WGS sequence"/>
</dbReference>
<feature type="transmembrane region" description="Helical" evidence="7">
    <location>
        <begin position="351"/>
        <end position="368"/>
    </location>
</feature>
<keyword evidence="5 7" id="KW-1133">Transmembrane helix</keyword>
<dbReference type="InterPro" id="IPR020846">
    <property type="entry name" value="MFS_dom"/>
</dbReference>
<dbReference type="Pfam" id="PF05977">
    <property type="entry name" value="MFS_3"/>
    <property type="match status" value="1"/>
</dbReference>
<protein>
    <submittedName>
        <fullName evidence="9">MFS transporter</fullName>
    </submittedName>
</protein>
<feature type="transmembrane region" description="Helical" evidence="7">
    <location>
        <begin position="220"/>
        <end position="246"/>
    </location>
</feature>
<evidence type="ECO:0000256" key="3">
    <source>
        <dbReference type="ARBA" id="ARBA00022475"/>
    </source>
</evidence>
<feature type="transmembrane region" description="Helical" evidence="7">
    <location>
        <begin position="286"/>
        <end position="303"/>
    </location>
</feature>
<keyword evidence="3" id="KW-1003">Cell membrane</keyword>
<keyword evidence="10" id="KW-1185">Reference proteome</keyword>
<feature type="transmembrane region" description="Helical" evidence="7">
    <location>
        <begin position="170"/>
        <end position="188"/>
    </location>
</feature>
<dbReference type="PANTHER" id="PTHR23513">
    <property type="entry name" value="INTEGRAL MEMBRANE EFFLUX PROTEIN-RELATED"/>
    <property type="match status" value="1"/>
</dbReference>
<evidence type="ECO:0000256" key="1">
    <source>
        <dbReference type="ARBA" id="ARBA00004651"/>
    </source>
</evidence>
<evidence type="ECO:0000256" key="7">
    <source>
        <dbReference type="SAM" id="Phobius"/>
    </source>
</evidence>
<feature type="transmembrane region" description="Helical" evidence="7">
    <location>
        <begin position="374"/>
        <end position="396"/>
    </location>
</feature>
<comment type="subcellular location">
    <subcellularLocation>
        <location evidence="1">Cell membrane</location>
        <topology evidence="1">Multi-pass membrane protein</topology>
    </subcellularLocation>
</comment>
<feature type="domain" description="Major facilitator superfamily (MFS) profile" evidence="8">
    <location>
        <begin position="10"/>
        <end position="399"/>
    </location>
</feature>
<dbReference type="InterPro" id="IPR036259">
    <property type="entry name" value="MFS_trans_sf"/>
</dbReference>
<evidence type="ECO:0000313" key="9">
    <source>
        <dbReference type="EMBL" id="MED4129619.1"/>
    </source>
</evidence>
<feature type="transmembrane region" description="Helical" evidence="7">
    <location>
        <begin position="103"/>
        <end position="121"/>
    </location>
</feature>
<gene>
    <name evidence="9" type="ORF">P5F74_15905</name>
</gene>
<organism evidence="9 10">
    <name type="scientific">Shouchella miscanthi</name>
    <dbReference type="NCBI Taxonomy" id="2598861"/>
    <lineage>
        <taxon>Bacteria</taxon>
        <taxon>Bacillati</taxon>
        <taxon>Bacillota</taxon>
        <taxon>Bacilli</taxon>
        <taxon>Bacillales</taxon>
        <taxon>Bacillaceae</taxon>
        <taxon>Shouchella</taxon>
    </lineage>
</organism>
<evidence type="ECO:0000256" key="6">
    <source>
        <dbReference type="ARBA" id="ARBA00023136"/>
    </source>
</evidence>
<keyword evidence="2" id="KW-0813">Transport</keyword>
<keyword evidence="6 7" id="KW-0472">Membrane</keyword>
<sequence length="411" mass="44867">MFPKVFLNKDYMILFSGMTISKLGMWFFTIAIPLIVYDLTQSPSKMAFVLALELGAQVIFSLIGGALADQMSKKKIMVIGDYSSALIVLVIPILFFSGYDNIIVIYIVAFILSALAAFHHPSFESAIPEILTKEDLIQGNSFFRLSETIITFLGPAVAGVAIAIFGNSNVLLITSLAFFLAGTIFLFLKIKMPANKDNSQKPKLVKPIAEGLNYVFKTKIILVGSLVIFGINVGFGAVESLFIFYLRDYLSLSSVNIGLIFSLQAIGPILAVYFASKLKHIPRGNVIIYSGIVIGVAQILLYFSQYSVFILVVCQIFIKGAVTLLAINWFTLRQEIVPGQLLGRVISSTRMVAFLALPFSAMIAGVLAESISVLLLFSIAGVFAIVSSVTGINLGLYERKKTKKIQDNASM</sequence>
<dbReference type="SUPFAM" id="SSF103473">
    <property type="entry name" value="MFS general substrate transporter"/>
    <property type="match status" value="1"/>
</dbReference>
<feature type="transmembrane region" description="Helical" evidence="7">
    <location>
        <begin position="142"/>
        <end position="164"/>
    </location>
</feature>
<dbReference type="EMBL" id="JAROAS010000038">
    <property type="protein sequence ID" value="MED4129619.1"/>
    <property type="molecule type" value="Genomic_DNA"/>
</dbReference>
<keyword evidence="4 7" id="KW-0812">Transmembrane</keyword>
<evidence type="ECO:0000313" key="10">
    <source>
        <dbReference type="Proteomes" id="UP001341820"/>
    </source>
</evidence>
<dbReference type="PROSITE" id="PS50850">
    <property type="entry name" value="MFS"/>
    <property type="match status" value="1"/>
</dbReference>
<accession>A0ABU6NQ02</accession>
<dbReference type="Gene3D" id="1.20.1250.20">
    <property type="entry name" value="MFS general substrate transporter like domains"/>
    <property type="match status" value="1"/>
</dbReference>
<dbReference type="InterPro" id="IPR010290">
    <property type="entry name" value="TM_effector"/>
</dbReference>
<evidence type="ECO:0000259" key="8">
    <source>
        <dbReference type="PROSITE" id="PS50850"/>
    </source>
</evidence>
<feature type="transmembrane region" description="Helical" evidence="7">
    <location>
        <begin position="309"/>
        <end position="330"/>
    </location>
</feature>
<reference evidence="9 10" key="1">
    <citation type="submission" date="2023-03" db="EMBL/GenBank/DDBJ databases">
        <title>Bacillus Genome Sequencing.</title>
        <authorList>
            <person name="Dunlap C."/>
        </authorList>
    </citation>
    <scope>NUCLEOTIDE SEQUENCE [LARGE SCALE GENOMIC DNA]</scope>
    <source>
        <strain evidence="9 10">B-4107</strain>
    </source>
</reference>
<dbReference type="CDD" id="cd06173">
    <property type="entry name" value="MFS_MefA_like"/>
    <property type="match status" value="1"/>
</dbReference>
<proteinExistence type="predicted"/>
<comment type="caution">
    <text evidence="9">The sequence shown here is derived from an EMBL/GenBank/DDBJ whole genome shotgun (WGS) entry which is preliminary data.</text>
</comment>
<name>A0ABU6NQ02_9BACI</name>
<feature type="transmembrane region" description="Helical" evidence="7">
    <location>
        <begin position="252"/>
        <end position="274"/>
    </location>
</feature>
<feature type="transmembrane region" description="Helical" evidence="7">
    <location>
        <begin position="47"/>
        <end position="67"/>
    </location>
</feature>
<evidence type="ECO:0000256" key="2">
    <source>
        <dbReference type="ARBA" id="ARBA00022448"/>
    </source>
</evidence>
<feature type="transmembrane region" description="Helical" evidence="7">
    <location>
        <begin position="79"/>
        <end position="97"/>
    </location>
</feature>